<sequence length="478" mass="52820">MSGLAHICHQLEYNRHEVAALAWINDMPILKHSLEFITSNFVILSKCEVSLLEQAPVGLRDLSEEALDQKIAILEEELSGFQQQHGKLENSIQSAVPYLQELANDLSQVKAPEKLPDLTIEVENLQMALKQNVVSILNMPKDLRAQLDALRQFFNEEVKEECNPQVLETFIEKEDWFIKVISATAKEIEENVKSIQSSIEQYSAECSAAISCHRESVSTVMHRRLAYLLSTSRLQKLTEVLPLYAAGKYLPQFPTALREFLNVHKEYKDLLASCSKLVTTVICCPEALSQQLVAEALLQRCTDVKGQAFDILLETVSDAMSRGQRGVDRADDKNRIISAVIKESSELLGSLSSLQSNHISPMVTAMKLVAKAKEEFVLSPISTLGYQAVVSALSGSAVRGAAQVADTLLLVSQPGQSDWKNNAADLSDALNLQDKFISAIGDGSDGSAQSVILARLQQAIQKTQQSLEHYSNMLEPQL</sequence>
<dbReference type="Proteomes" id="UP000008974">
    <property type="component" value="Unassembled WGS sequence"/>
</dbReference>
<gene>
    <name evidence="2" type="ORF">GLP15_3946</name>
</gene>
<evidence type="ECO:0000256" key="1">
    <source>
        <dbReference type="SAM" id="Coils"/>
    </source>
</evidence>
<protein>
    <submittedName>
        <fullName evidence="2">Uncharacterized protein</fullName>
    </submittedName>
</protein>
<dbReference type="EMBL" id="ACVC01000134">
    <property type="protein sequence ID" value="EFO63358.1"/>
    <property type="molecule type" value="Genomic_DNA"/>
</dbReference>
<evidence type="ECO:0000313" key="2">
    <source>
        <dbReference type="EMBL" id="EFO63358.1"/>
    </source>
</evidence>
<evidence type="ECO:0000313" key="3">
    <source>
        <dbReference type="Proteomes" id="UP000008974"/>
    </source>
</evidence>
<dbReference type="AlphaFoldDB" id="E1F2H7"/>
<dbReference type="VEuPathDB" id="GiardiaDB:GLP15_3946"/>
<proteinExistence type="predicted"/>
<reference evidence="2 3" key="1">
    <citation type="journal article" date="2010" name="BMC Genomics">
        <title>Genome analysis and comparative genomics of a Giardia intestinalis assemblage E isolate.</title>
        <authorList>
            <person name="Jerlstrom-Hultqvist J."/>
            <person name="Franzen O."/>
            <person name="Ankarklev J."/>
            <person name="Xu F."/>
            <person name="Nohynkova E."/>
            <person name="Andersson J.O."/>
            <person name="Svard S.G."/>
            <person name="Andersson B."/>
        </authorList>
    </citation>
    <scope>NUCLEOTIDE SEQUENCE [LARGE SCALE GENOMIC DNA]</scope>
    <source>
        <strain evidence="2 3">P15</strain>
    </source>
</reference>
<dbReference type="OrthoDB" id="10255755at2759"/>
<accession>E1F2H7</accession>
<feature type="coiled-coil region" evidence="1">
    <location>
        <begin position="64"/>
        <end position="91"/>
    </location>
</feature>
<keyword evidence="1" id="KW-0175">Coiled coil</keyword>
<organism evidence="2 3">
    <name type="scientific">Giardia intestinalis (strain P15)</name>
    <name type="common">Giardia lamblia</name>
    <dbReference type="NCBI Taxonomy" id="658858"/>
    <lineage>
        <taxon>Eukaryota</taxon>
        <taxon>Metamonada</taxon>
        <taxon>Diplomonadida</taxon>
        <taxon>Hexamitidae</taxon>
        <taxon>Giardiinae</taxon>
        <taxon>Giardia</taxon>
    </lineage>
</organism>
<dbReference type="OMA" id="TVICCPE"/>
<comment type="caution">
    <text evidence="2">The sequence shown here is derived from an EMBL/GenBank/DDBJ whole genome shotgun (WGS) entry which is preliminary data.</text>
</comment>
<name>E1F2H7_GIAIA</name>